<dbReference type="InterPro" id="IPR009081">
    <property type="entry name" value="PP-bd_ACP"/>
</dbReference>
<dbReference type="Pfam" id="PF00501">
    <property type="entry name" value="AMP-binding"/>
    <property type="match status" value="1"/>
</dbReference>
<keyword evidence="2" id="KW-0597">Phosphoprotein</keyword>
<dbReference type="Proteomes" id="UP000245946">
    <property type="component" value="Unassembled WGS sequence"/>
</dbReference>
<dbReference type="InterPro" id="IPR006162">
    <property type="entry name" value="Ppantetheine_attach_site"/>
</dbReference>
<evidence type="ECO:0000256" key="1">
    <source>
        <dbReference type="ARBA" id="ARBA00022450"/>
    </source>
</evidence>
<feature type="domain" description="Carrier" evidence="5">
    <location>
        <begin position="573"/>
        <end position="653"/>
    </location>
</feature>
<evidence type="ECO:0000313" key="7">
    <source>
        <dbReference type="Proteomes" id="UP000245946"/>
    </source>
</evidence>
<dbReference type="Pfam" id="PF00106">
    <property type="entry name" value="adh_short"/>
    <property type="match status" value="1"/>
</dbReference>
<dbReference type="GO" id="GO:0016616">
    <property type="term" value="F:oxidoreductase activity, acting on the CH-OH group of donors, NAD or NADP as acceptor"/>
    <property type="evidence" value="ECO:0007669"/>
    <property type="project" value="UniProtKB-ARBA"/>
</dbReference>
<keyword evidence="1" id="KW-0596">Phosphopantetheine</keyword>
<dbReference type="RefSeq" id="XP_025599528.1">
    <property type="nucleotide sequence ID" value="XM_025741871.1"/>
</dbReference>
<dbReference type="PANTHER" id="PTHR44845:SF6">
    <property type="entry name" value="BETA-ALANINE-ACTIVATING ENZYME"/>
    <property type="match status" value="1"/>
</dbReference>
<dbReference type="InterPro" id="IPR036736">
    <property type="entry name" value="ACP-like_sf"/>
</dbReference>
<evidence type="ECO:0000313" key="6">
    <source>
        <dbReference type="EMBL" id="PWN99249.1"/>
    </source>
</evidence>
<dbReference type="InterPro" id="IPR042099">
    <property type="entry name" value="ANL_N_sf"/>
</dbReference>
<dbReference type="CDD" id="cd05930">
    <property type="entry name" value="A_NRPS"/>
    <property type="match status" value="1"/>
</dbReference>
<keyword evidence="7" id="KW-1185">Reference proteome</keyword>
<dbReference type="PROSITE" id="PS00455">
    <property type="entry name" value="AMP_BINDING"/>
    <property type="match status" value="1"/>
</dbReference>
<dbReference type="EMBL" id="KZ819288">
    <property type="protein sequence ID" value="PWN99249.1"/>
    <property type="molecule type" value="Genomic_DNA"/>
</dbReference>
<dbReference type="InterPro" id="IPR000873">
    <property type="entry name" value="AMP-dep_synth/lig_dom"/>
</dbReference>
<dbReference type="CDD" id="cd05235">
    <property type="entry name" value="SDR_e1"/>
    <property type="match status" value="1"/>
</dbReference>
<evidence type="ECO:0000256" key="4">
    <source>
        <dbReference type="ARBA" id="ARBA00029454"/>
    </source>
</evidence>
<evidence type="ECO:0000256" key="2">
    <source>
        <dbReference type="ARBA" id="ARBA00022553"/>
    </source>
</evidence>
<dbReference type="Pfam" id="PF07993">
    <property type="entry name" value="NAD_binding_4"/>
    <property type="match status" value="1"/>
</dbReference>
<dbReference type="FunFam" id="3.40.50.720:FF:000047">
    <property type="entry name" value="NADP-dependent L-serine/L-allo-threonine dehydrogenase"/>
    <property type="match status" value="1"/>
</dbReference>
<sequence>MSELDTSKDLVALFEAQARATPDAVALEDESKTLTYAQLEAQTCALALRLRREHGVGRDVLVGVLMGRCADYVIAAIAAMRAGGAFLVLELAYPDQLLSDVIKDAKPAVVLTQAAQAERVNARGRPGETPVPVIVLDRPQSDALSLSGAAADGEDLPHETDLDRLAFVSYSSGTTGRPKGIANPHRAAVGSYSLRFNVSPLGPGDRVACNVFFIWEMLRPLLRGATTVAVPDSASYDPEALVDFLARRRITDTLMTPTLLAIVLARNVNIDVNASAKLPLPHLPLPDLRSLWLNGEVVTTDLYRRATQTLPPQVRLLNVYSISESHEVAAGDISRMMMELDPDGDGGARTTNGGVCPAGYLLSPQHVYIVDPDLSGDQLKLVEPGQGGELCIGGPLLARGYLNMPKATSQAFLQDPFSKEGGRLYRTGDSARVLPSGLVEITGRIGGMIKTRGYTVQPAAVEAAILKHLAVRACTVVGHGSGLEKRLVAYIVRDTEAPGERVVPSIEMPLARSSEARKVLIDHLAHYMIPSTWIEMDELPTHVVSGKIDKKALPPPPMTRPGTPTPAVAAAVGARQIRLETIVEAWAASLNIPQDAIAGKDTDINFFDLGGHSLTLADLAGRLTRAFGFPVPLSALAVKASLEGHMAAVRAARDGHLAELEADLPAVLRADCELADNIRAPAEQRRRSRLSEAQAVLLTGATGYLGAFVLKALIERTDATIICLVRFSQPSKSCEAAGMARIRDNLMGLGLWHDGLLDRIEILPGNLPQLNLGLSHQAFTELARRVQVIVHGAAIVNLAYPYGALRAANVGGTREILRLASIGGATVHHVSSNGVLPASTCTADALQTWPEETNIDVDEVIKRIPDGYGQTKWVAEQLVMKARARGIEASIIRPGTLAGSSTSGASNPYDMLNALIVESVRLGYSPEIDGWRCEMTPVDFVAEAIAALCDEPNESAVQREQFTYHVGDKEPLPASQVFEILRQIGYATKPLPWDQWVAKWQDEVASKTTEKFGKSDAPFTTSVLKGSLPTADVLKDVPILDDTATQTILKNVLGVERPRTDHALWRVYARHFYARGWLPHAPSRVPNGLPGVAAAPKGRLAGRVAVVTGASSGIGAAVAVALAKEGAHVAIAARRRDALSEVRQQITQASGGTTKVLLQETDVTSKAQVDALVAAATTELGPIDFFISCAGVMYFTMMANVQAEEWDRTVDVNCKGLLHCLAAIVPPMLARGTGHIVAISSDAGRKVFAGLGVYSASKFFVEAALQALRVETAGSGLRVTSVQPGNVATGLLGMSTDQEALKKYGEPSGAKVLDAEDVAGSIVYALCQPAHVAVNEVMIEPRDEPI</sequence>
<dbReference type="Gene3D" id="3.40.50.12780">
    <property type="entry name" value="N-terminal domain of ligase-like"/>
    <property type="match status" value="1"/>
</dbReference>
<dbReference type="SUPFAM" id="SSF56801">
    <property type="entry name" value="Acetyl-CoA synthetase-like"/>
    <property type="match status" value="1"/>
</dbReference>
<dbReference type="OrthoDB" id="408177at2759"/>
<dbReference type="Gene3D" id="3.30.300.30">
    <property type="match status" value="1"/>
</dbReference>
<protein>
    <submittedName>
        <fullName evidence="6">Non-ribosomal peptide synthetase</fullName>
    </submittedName>
</protein>
<dbReference type="GeneID" id="37269415"/>
<name>A0A316ZCJ5_9BASI</name>
<reference evidence="6 7" key="1">
    <citation type="journal article" date="2018" name="Mol. Biol. Evol.">
        <title>Broad Genomic Sampling Reveals a Smut Pathogenic Ancestry of the Fungal Clade Ustilaginomycotina.</title>
        <authorList>
            <person name="Kijpornyongpan T."/>
            <person name="Mondo S.J."/>
            <person name="Barry K."/>
            <person name="Sandor L."/>
            <person name="Lee J."/>
            <person name="Lipzen A."/>
            <person name="Pangilinan J."/>
            <person name="LaButti K."/>
            <person name="Hainaut M."/>
            <person name="Henrissat B."/>
            <person name="Grigoriev I.V."/>
            <person name="Spatafora J.W."/>
            <person name="Aime M.C."/>
        </authorList>
    </citation>
    <scope>NUCLEOTIDE SEQUENCE [LARGE SCALE GENOMIC DNA]</scope>
    <source>
        <strain evidence="6 7">MCA 4186</strain>
    </source>
</reference>
<dbReference type="Pfam" id="PF00550">
    <property type="entry name" value="PP-binding"/>
    <property type="match status" value="1"/>
</dbReference>
<dbReference type="InterPro" id="IPR036291">
    <property type="entry name" value="NAD(P)-bd_dom_sf"/>
</dbReference>
<keyword evidence="3" id="KW-0560">Oxidoreductase</keyword>
<dbReference type="PROSITE" id="PS00012">
    <property type="entry name" value="PHOSPHOPANTETHEINE"/>
    <property type="match status" value="1"/>
</dbReference>
<dbReference type="Gene3D" id="3.40.50.720">
    <property type="entry name" value="NAD(P)-binding Rossmann-like Domain"/>
    <property type="match status" value="2"/>
</dbReference>
<dbReference type="InterPro" id="IPR045851">
    <property type="entry name" value="AMP-bd_C_sf"/>
</dbReference>
<dbReference type="STRING" id="58919.A0A316ZCJ5"/>
<dbReference type="InterPro" id="IPR010080">
    <property type="entry name" value="Thioester_reductase-like_dom"/>
</dbReference>
<comment type="similarity">
    <text evidence="4">Belongs to the NRP synthetase family.</text>
</comment>
<organism evidence="6 7">
    <name type="scientific">Tilletiopsis washingtonensis</name>
    <dbReference type="NCBI Taxonomy" id="58919"/>
    <lineage>
        <taxon>Eukaryota</taxon>
        <taxon>Fungi</taxon>
        <taxon>Dikarya</taxon>
        <taxon>Basidiomycota</taxon>
        <taxon>Ustilaginomycotina</taxon>
        <taxon>Exobasidiomycetes</taxon>
        <taxon>Entylomatales</taxon>
        <taxon>Entylomatales incertae sedis</taxon>
        <taxon>Tilletiopsis</taxon>
    </lineage>
</organism>
<gene>
    <name evidence="6" type="ORF">FA09DRAFT_328678</name>
</gene>
<dbReference type="PANTHER" id="PTHR44845">
    <property type="entry name" value="CARRIER DOMAIN-CONTAINING PROTEIN"/>
    <property type="match status" value="1"/>
</dbReference>
<dbReference type="NCBIfam" id="TIGR01746">
    <property type="entry name" value="Thioester-redct"/>
    <property type="match status" value="1"/>
</dbReference>
<dbReference type="InterPro" id="IPR013120">
    <property type="entry name" value="FAR_NAD-bd"/>
</dbReference>
<dbReference type="InterPro" id="IPR002347">
    <property type="entry name" value="SDR_fam"/>
</dbReference>
<dbReference type="SUPFAM" id="SSF51735">
    <property type="entry name" value="NAD(P)-binding Rossmann-fold domains"/>
    <property type="match status" value="2"/>
</dbReference>
<dbReference type="SUPFAM" id="SSF47336">
    <property type="entry name" value="ACP-like"/>
    <property type="match status" value="1"/>
</dbReference>
<evidence type="ECO:0000256" key="3">
    <source>
        <dbReference type="ARBA" id="ARBA00023002"/>
    </source>
</evidence>
<dbReference type="InterPro" id="IPR020845">
    <property type="entry name" value="AMP-binding_CS"/>
</dbReference>
<dbReference type="PRINTS" id="PR00081">
    <property type="entry name" value="GDHRDH"/>
</dbReference>
<dbReference type="SMART" id="SM00822">
    <property type="entry name" value="PKS_KR"/>
    <property type="match status" value="1"/>
</dbReference>
<dbReference type="Gene3D" id="1.10.1200.10">
    <property type="entry name" value="ACP-like"/>
    <property type="match status" value="1"/>
</dbReference>
<dbReference type="InterPro" id="IPR057326">
    <property type="entry name" value="KR_dom"/>
</dbReference>
<accession>A0A316ZCJ5</accession>
<evidence type="ECO:0000259" key="5">
    <source>
        <dbReference type="PROSITE" id="PS50075"/>
    </source>
</evidence>
<proteinExistence type="inferred from homology"/>
<dbReference type="PROSITE" id="PS50075">
    <property type="entry name" value="CARRIER"/>
    <property type="match status" value="1"/>
</dbReference>